<keyword evidence="1" id="KW-1133">Transmembrane helix</keyword>
<feature type="transmembrane region" description="Helical" evidence="1">
    <location>
        <begin position="51"/>
        <end position="68"/>
    </location>
</feature>
<keyword evidence="1" id="KW-0812">Transmembrane</keyword>
<sequence>MCVQDAGTWVGLRVVKALVVCFFFIVTRDLFVLFCVMKSVCAHSKYLKEHISIYIICTSMYYLVYSLLQTAGHLLDVSTSQSAESSQSRVPD</sequence>
<evidence type="ECO:0000313" key="2">
    <source>
        <dbReference type="EMBL" id="QSS52349.1"/>
    </source>
</evidence>
<feature type="transmembrane region" description="Helical" evidence="1">
    <location>
        <begin position="17"/>
        <end position="39"/>
    </location>
</feature>
<name>A0A8A1LE61_AJEC8</name>
<reference evidence="2" key="1">
    <citation type="submission" date="2021-01" db="EMBL/GenBank/DDBJ databases">
        <title>Chromosome-level genome assembly of a human fungal pathogen reveals clustering of transcriptionally co-regulated genes.</title>
        <authorList>
            <person name="Voorhies M."/>
            <person name="Cohen S."/>
            <person name="Shea T.P."/>
            <person name="Petrus S."/>
            <person name="Munoz J.F."/>
            <person name="Poplawski S."/>
            <person name="Goldman W.E."/>
            <person name="Michael T."/>
            <person name="Cuomo C.A."/>
            <person name="Sil A."/>
            <person name="Beyhan S."/>
        </authorList>
    </citation>
    <scope>NUCLEOTIDE SEQUENCE</scope>
    <source>
        <strain evidence="2">H88</strain>
    </source>
</reference>
<proteinExistence type="predicted"/>
<keyword evidence="1" id="KW-0472">Membrane</keyword>
<organism evidence="2 3">
    <name type="scientific">Ajellomyces capsulatus (strain H88)</name>
    <name type="common">Darling's disease fungus</name>
    <name type="synonym">Histoplasma capsulatum</name>
    <dbReference type="NCBI Taxonomy" id="544711"/>
    <lineage>
        <taxon>Eukaryota</taxon>
        <taxon>Fungi</taxon>
        <taxon>Dikarya</taxon>
        <taxon>Ascomycota</taxon>
        <taxon>Pezizomycotina</taxon>
        <taxon>Eurotiomycetes</taxon>
        <taxon>Eurotiomycetidae</taxon>
        <taxon>Onygenales</taxon>
        <taxon>Ajellomycetaceae</taxon>
        <taxon>Histoplasma</taxon>
    </lineage>
</organism>
<dbReference type="Proteomes" id="UP000663419">
    <property type="component" value="Chromosome 2"/>
</dbReference>
<dbReference type="EMBL" id="CP069103">
    <property type="protein sequence ID" value="QSS52349.1"/>
    <property type="molecule type" value="Genomic_DNA"/>
</dbReference>
<gene>
    <name evidence="2" type="ORF">I7I53_07962</name>
</gene>
<protein>
    <submittedName>
        <fullName evidence="2">Uncharacterized protein</fullName>
    </submittedName>
</protein>
<dbReference type="AlphaFoldDB" id="A0A8A1LE61"/>
<dbReference type="VEuPathDB" id="FungiDB:I7I53_07962"/>
<evidence type="ECO:0000256" key="1">
    <source>
        <dbReference type="SAM" id="Phobius"/>
    </source>
</evidence>
<accession>A0A8A1LE61</accession>
<evidence type="ECO:0000313" key="3">
    <source>
        <dbReference type="Proteomes" id="UP000663419"/>
    </source>
</evidence>